<evidence type="ECO:0000256" key="12">
    <source>
        <dbReference type="SAM" id="SignalP"/>
    </source>
</evidence>
<feature type="domain" description="Plastocyanin-like" evidence="15">
    <location>
        <begin position="28"/>
        <end position="141"/>
    </location>
</feature>
<feature type="domain" description="Plastocyanin-like" evidence="13">
    <location>
        <begin position="151"/>
        <end position="274"/>
    </location>
</feature>
<evidence type="ECO:0000256" key="3">
    <source>
        <dbReference type="ARBA" id="ARBA00004613"/>
    </source>
</evidence>
<dbReference type="Pfam" id="PF07732">
    <property type="entry name" value="Cu-oxidase_3"/>
    <property type="match status" value="1"/>
</dbReference>
<proteinExistence type="inferred from homology"/>
<keyword evidence="7" id="KW-0479">Metal-binding</keyword>
<dbReference type="Pfam" id="PF00394">
    <property type="entry name" value="Cu-oxidase"/>
    <property type="match status" value="1"/>
</dbReference>
<comment type="subcellular location">
    <subcellularLocation>
        <location evidence="3">Secreted</location>
    </subcellularLocation>
</comment>
<dbReference type="Proteomes" id="UP000298061">
    <property type="component" value="Unassembled WGS sequence"/>
</dbReference>
<dbReference type="Pfam" id="PF07731">
    <property type="entry name" value="Cu-oxidase_2"/>
    <property type="match status" value="2"/>
</dbReference>
<evidence type="ECO:0000256" key="8">
    <source>
        <dbReference type="ARBA" id="ARBA00023002"/>
    </source>
</evidence>
<dbReference type="Gene3D" id="2.60.40.420">
    <property type="entry name" value="Cupredoxins - blue copper proteins"/>
    <property type="match status" value="3"/>
</dbReference>
<feature type="domain" description="Plastocyanin-like" evidence="14">
    <location>
        <begin position="386"/>
        <end position="462"/>
    </location>
</feature>
<evidence type="ECO:0000259" key="13">
    <source>
        <dbReference type="Pfam" id="PF00394"/>
    </source>
</evidence>
<dbReference type="CDD" id="cd13873">
    <property type="entry name" value="CuRO_2_AAO_like_2"/>
    <property type="match status" value="1"/>
</dbReference>
<dbReference type="InterPro" id="IPR011706">
    <property type="entry name" value="Cu-oxidase_C"/>
</dbReference>
<feature type="chain" id="PRO_5021458607" description="laccase" evidence="12">
    <location>
        <begin position="18"/>
        <end position="583"/>
    </location>
</feature>
<feature type="signal peptide" evidence="12">
    <location>
        <begin position="1"/>
        <end position="17"/>
    </location>
</feature>
<evidence type="ECO:0000256" key="10">
    <source>
        <dbReference type="ARBA" id="ARBA00023157"/>
    </source>
</evidence>
<comment type="caution">
    <text evidence="16">The sequence shown here is derived from an EMBL/GenBank/DDBJ whole genome shotgun (WGS) entry which is preliminary data.</text>
</comment>
<dbReference type="InterPro" id="IPR008972">
    <property type="entry name" value="Cupredoxin"/>
</dbReference>
<dbReference type="InterPro" id="IPR001117">
    <property type="entry name" value="Cu-oxidase_2nd"/>
</dbReference>
<dbReference type="OrthoDB" id="2121828at2759"/>
<dbReference type="PROSITE" id="PS00079">
    <property type="entry name" value="MULTICOPPER_OXIDASE1"/>
    <property type="match status" value="1"/>
</dbReference>
<reference evidence="16 17" key="1">
    <citation type="submission" date="2019-02" db="EMBL/GenBank/DDBJ databases">
        <title>Genome sequencing of the rare red list fungi Hericium alpestre (H. flagellum).</title>
        <authorList>
            <person name="Buettner E."/>
            <person name="Kellner H."/>
        </authorList>
    </citation>
    <scope>NUCLEOTIDE SEQUENCE [LARGE SCALE GENOMIC DNA]</scope>
    <source>
        <strain evidence="16 17">DSM 108284</strain>
    </source>
</reference>
<evidence type="ECO:0000256" key="1">
    <source>
        <dbReference type="ARBA" id="ARBA00000349"/>
    </source>
</evidence>
<dbReference type="PANTHER" id="PTHR11709">
    <property type="entry name" value="MULTI-COPPER OXIDASE"/>
    <property type="match status" value="1"/>
</dbReference>
<dbReference type="InterPro" id="IPR045087">
    <property type="entry name" value="Cu-oxidase_fam"/>
</dbReference>
<comment type="cofactor">
    <cofactor evidence="2">
        <name>Cu cation</name>
        <dbReference type="ChEBI" id="CHEBI:23378"/>
    </cofactor>
</comment>
<evidence type="ECO:0000256" key="4">
    <source>
        <dbReference type="ARBA" id="ARBA00010609"/>
    </source>
</evidence>
<sequence length="583" mass="64396">MYQLLLLLPLLAQLSLAWQPDHVLRIASGPVAADCTVRNSAVINGTSPGPTIRLKEGDHVWIRVYNDMEGSNTTLHWHGISQYLSPFADGTPQTSQWPIAPGGYFDYEFLLQPGSAGTYMYHTHVGVQIVTAYGALIVEEAKPPFAYDADLILLLGDFWHASDANITKGLLGTPFTWPNDPQALTVNGNAFGQCTGAACRAGCHTEVLNVLPETTYRVRMIGAMGLSFIYTSIDAHSPFTVIELDGGYIAAHNASYLEISSGQRVSFLLRTKSAAELRALNQTDFWANIETRWRSTRDYGAWILRYNLTQDDFPTLDPYAPIPALNKTVPLPDEAPYWITNDLSAGNGSTLGVYWVVDQYQYTENWPQVPYLVQAYENKLHPDYEGALANGGFDNSTNSIPIHINETVDLVFLNLASFVGTLEAHPWHIHGAHPFLMAQGLGEFSDDAYTAARQNRTGQPYRLDTGVGACISSAVLPLSHYSSFSVPQPTRRRLFTEQHHGPARHERRWMVYRLSAVDAGAFLLHCHIQPHMTMGMATVLLIGMENLPSLPKGFLGEFMAYNSTRTLAAGAQPAGYFELVEGL</sequence>
<feature type="domain" description="Plastocyanin-like" evidence="14">
    <location>
        <begin position="507"/>
        <end position="542"/>
    </location>
</feature>
<evidence type="ECO:0000256" key="11">
    <source>
        <dbReference type="ARBA" id="ARBA00023180"/>
    </source>
</evidence>
<keyword evidence="8" id="KW-0560">Oxidoreductase</keyword>
<dbReference type="GO" id="GO:0005576">
    <property type="term" value="C:extracellular region"/>
    <property type="evidence" value="ECO:0007669"/>
    <property type="project" value="UniProtKB-SubCell"/>
</dbReference>
<keyword evidence="6" id="KW-0964">Secreted</keyword>
<dbReference type="InterPro" id="IPR002355">
    <property type="entry name" value="Cu_oxidase_Cu_BS"/>
</dbReference>
<keyword evidence="17" id="KW-1185">Reference proteome</keyword>
<organism evidence="16 17">
    <name type="scientific">Hericium alpestre</name>
    <dbReference type="NCBI Taxonomy" id="135208"/>
    <lineage>
        <taxon>Eukaryota</taxon>
        <taxon>Fungi</taxon>
        <taxon>Dikarya</taxon>
        <taxon>Basidiomycota</taxon>
        <taxon>Agaricomycotina</taxon>
        <taxon>Agaricomycetes</taxon>
        <taxon>Russulales</taxon>
        <taxon>Hericiaceae</taxon>
        <taxon>Hericium</taxon>
    </lineage>
</organism>
<protein>
    <recommendedName>
        <fullName evidence="5">laccase</fullName>
        <ecNumber evidence="5">1.10.3.2</ecNumber>
    </recommendedName>
</protein>
<evidence type="ECO:0000259" key="15">
    <source>
        <dbReference type="Pfam" id="PF07732"/>
    </source>
</evidence>
<dbReference type="GO" id="GO:0005507">
    <property type="term" value="F:copper ion binding"/>
    <property type="evidence" value="ECO:0007669"/>
    <property type="project" value="InterPro"/>
</dbReference>
<dbReference type="EMBL" id="SFCI01000510">
    <property type="protein sequence ID" value="TFY79386.1"/>
    <property type="molecule type" value="Genomic_DNA"/>
</dbReference>
<evidence type="ECO:0000256" key="2">
    <source>
        <dbReference type="ARBA" id="ARBA00001935"/>
    </source>
</evidence>
<evidence type="ECO:0000256" key="9">
    <source>
        <dbReference type="ARBA" id="ARBA00023008"/>
    </source>
</evidence>
<dbReference type="PROSITE" id="PS00080">
    <property type="entry name" value="MULTICOPPER_OXIDASE2"/>
    <property type="match status" value="1"/>
</dbReference>
<keyword evidence="11" id="KW-0325">Glycoprotein</keyword>
<dbReference type="InterPro" id="IPR011707">
    <property type="entry name" value="Cu-oxidase-like_N"/>
</dbReference>
<gene>
    <name evidence="16" type="ORF">EWM64_g4622</name>
</gene>
<evidence type="ECO:0000313" key="17">
    <source>
        <dbReference type="Proteomes" id="UP000298061"/>
    </source>
</evidence>
<keyword evidence="10" id="KW-1015">Disulfide bond</keyword>
<dbReference type="SUPFAM" id="SSF49503">
    <property type="entry name" value="Cupredoxins"/>
    <property type="match status" value="3"/>
</dbReference>
<dbReference type="GO" id="GO:0052716">
    <property type="term" value="F:hydroquinone:oxygen oxidoreductase activity"/>
    <property type="evidence" value="ECO:0007669"/>
    <property type="project" value="UniProtKB-EC"/>
</dbReference>
<dbReference type="InterPro" id="IPR033138">
    <property type="entry name" value="Cu_oxidase_CS"/>
</dbReference>
<keyword evidence="12" id="KW-0732">Signal</keyword>
<accession>A0A4Y9ZWY0</accession>
<evidence type="ECO:0000256" key="7">
    <source>
        <dbReference type="ARBA" id="ARBA00022723"/>
    </source>
</evidence>
<dbReference type="EC" id="1.10.3.2" evidence="5"/>
<keyword evidence="9" id="KW-0186">Copper</keyword>
<evidence type="ECO:0000259" key="14">
    <source>
        <dbReference type="Pfam" id="PF07731"/>
    </source>
</evidence>
<comment type="similarity">
    <text evidence="4">Belongs to the multicopper oxidase family.</text>
</comment>
<evidence type="ECO:0000256" key="6">
    <source>
        <dbReference type="ARBA" id="ARBA00022525"/>
    </source>
</evidence>
<comment type="catalytic activity">
    <reaction evidence="1">
        <text>4 hydroquinone + O2 = 4 benzosemiquinone + 2 H2O</text>
        <dbReference type="Rhea" id="RHEA:11276"/>
        <dbReference type="ChEBI" id="CHEBI:15377"/>
        <dbReference type="ChEBI" id="CHEBI:15379"/>
        <dbReference type="ChEBI" id="CHEBI:17594"/>
        <dbReference type="ChEBI" id="CHEBI:17977"/>
        <dbReference type="EC" id="1.10.3.2"/>
    </reaction>
</comment>
<dbReference type="STRING" id="135208.A0A4Y9ZWY0"/>
<name>A0A4Y9ZWY0_9AGAM</name>
<dbReference type="AlphaFoldDB" id="A0A4Y9ZWY0"/>
<evidence type="ECO:0000256" key="5">
    <source>
        <dbReference type="ARBA" id="ARBA00012297"/>
    </source>
</evidence>
<dbReference type="PANTHER" id="PTHR11709:SF394">
    <property type="entry name" value="FI03373P-RELATED"/>
    <property type="match status" value="1"/>
</dbReference>
<evidence type="ECO:0000313" key="16">
    <source>
        <dbReference type="EMBL" id="TFY79386.1"/>
    </source>
</evidence>